<dbReference type="InterPro" id="IPR006121">
    <property type="entry name" value="HMA_dom"/>
</dbReference>
<proteinExistence type="inferred from homology"/>
<feature type="compositionally biased region" description="Polar residues" evidence="8">
    <location>
        <begin position="2152"/>
        <end position="2180"/>
    </location>
</feature>
<feature type="region of interest" description="Disordered" evidence="8">
    <location>
        <begin position="2878"/>
        <end position="2977"/>
    </location>
</feature>
<feature type="compositionally biased region" description="Basic and acidic residues" evidence="8">
    <location>
        <begin position="3322"/>
        <end position="3335"/>
    </location>
</feature>
<dbReference type="GO" id="GO:0046872">
    <property type="term" value="F:metal ion binding"/>
    <property type="evidence" value="ECO:0007669"/>
    <property type="project" value="UniProtKB-KW"/>
</dbReference>
<dbReference type="GO" id="GO:0030427">
    <property type="term" value="C:site of polarized growth"/>
    <property type="evidence" value="ECO:0007669"/>
    <property type="project" value="TreeGrafter"/>
</dbReference>
<feature type="compositionally biased region" description="Polar residues" evidence="8">
    <location>
        <begin position="1830"/>
        <end position="1852"/>
    </location>
</feature>
<keyword evidence="2" id="KW-0187">Copper transport</keyword>
<dbReference type="eggNOG" id="KOG1603">
    <property type="taxonomic scope" value="Eukaryota"/>
</dbReference>
<reference evidence="10" key="1">
    <citation type="submission" date="2017-05" db="UniProtKB">
        <authorList>
            <consortium name="EnsemblMetazoa"/>
        </authorList>
    </citation>
    <scope>IDENTIFICATION</scope>
</reference>
<feature type="compositionally biased region" description="Low complexity" evidence="8">
    <location>
        <begin position="1853"/>
        <end position="1871"/>
    </location>
</feature>
<evidence type="ECO:0000313" key="10">
    <source>
        <dbReference type="EnsemblMetazoa" id="Aqu2.1.41204_001"/>
    </source>
</evidence>
<dbReference type="STRING" id="400682.A0A1X7VMU5"/>
<dbReference type="InterPro" id="IPR045842">
    <property type="entry name" value="Fry_C"/>
</dbReference>
<name>A0A1X7VMU5_AMPQE</name>
<dbReference type="InterPro" id="IPR025614">
    <property type="entry name" value="Cell_morpho_N"/>
</dbReference>
<dbReference type="PROSITE" id="PS50846">
    <property type="entry name" value="HMA_2"/>
    <property type="match status" value="1"/>
</dbReference>
<feature type="compositionally biased region" description="Polar residues" evidence="8">
    <location>
        <begin position="2243"/>
        <end position="2252"/>
    </location>
</feature>
<comment type="similarity">
    <text evidence="4">Belongs to the ATX1 family.</text>
</comment>
<keyword evidence="2" id="KW-0186">Copper</keyword>
<dbReference type="FunFam" id="3.30.70.100:FF:000008">
    <property type="entry name" value="Copper transport protein ATOX1"/>
    <property type="match status" value="1"/>
</dbReference>
<dbReference type="Gene3D" id="3.30.70.100">
    <property type="match status" value="1"/>
</dbReference>
<evidence type="ECO:0000259" key="9">
    <source>
        <dbReference type="PROSITE" id="PS50846"/>
    </source>
</evidence>
<comment type="subunit">
    <text evidence="7">Homodimer. Interacts with ATP7B. Interacts with ATP7A. Interacts (via dimer form) with SLC31A1 (via C-terminal domain); this interaction improves ATOX1 stability and controls intracellular Cu(I) levels.</text>
</comment>
<dbReference type="EnsemblMetazoa" id="Aqu2.1.41204_001">
    <property type="protein sequence ID" value="Aqu2.1.41204_001"/>
    <property type="gene ID" value="Aqu2.1.41204"/>
</dbReference>
<feature type="compositionally biased region" description="Low complexity" evidence="8">
    <location>
        <begin position="2134"/>
        <end position="2151"/>
    </location>
</feature>
<dbReference type="Pfam" id="PF19421">
    <property type="entry name" value="Fry_C"/>
    <property type="match status" value="1"/>
</dbReference>
<feature type="compositionally biased region" description="Polar residues" evidence="8">
    <location>
        <begin position="3264"/>
        <end position="3285"/>
    </location>
</feature>
<dbReference type="SUPFAM" id="SSF55008">
    <property type="entry name" value="HMA, heavy metal-associated domain"/>
    <property type="match status" value="1"/>
</dbReference>
<keyword evidence="2" id="KW-0813">Transport</keyword>
<evidence type="ECO:0000256" key="3">
    <source>
        <dbReference type="ARBA" id="ARBA00037651"/>
    </source>
</evidence>
<feature type="compositionally biased region" description="Polar residues" evidence="8">
    <location>
        <begin position="2006"/>
        <end position="2016"/>
    </location>
</feature>
<dbReference type="Pfam" id="PF14228">
    <property type="entry name" value="MOR2-PAG1_mid"/>
    <property type="match status" value="4"/>
</dbReference>
<feature type="region of interest" description="Disordered" evidence="8">
    <location>
        <begin position="2370"/>
        <end position="2421"/>
    </location>
</feature>
<feature type="compositionally biased region" description="Low complexity" evidence="8">
    <location>
        <begin position="2323"/>
        <end position="2338"/>
    </location>
</feature>
<dbReference type="GO" id="GO:0005938">
    <property type="term" value="C:cell cortex"/>
    <property type="evidence" value="ECO:0007669"/>
    <property type="project" value="TreeGrafter"/>
</dbReference>
<keyword evidence="1" id="KW-0479">Metal-binding</keyword>
<dbReference type="GO" id="GO:0006825">
    <property type="term" value="P:copper ion transport"/>
    <property type="evidence" value="ECO:0007669"/>
    <property type="project" value="UniProtKB-KW"/>
</dbReference>
<feature type="compositionally biased region" description="Polar residues" evidence="8">
    <location>
        <begin position="3002"/>
        <end position="3023"/>
    </location>
</feature>
<evidence type="ECO:0000256" key="1">
    <source>
        <dbReference type="ARBA" id="ARBA00022723"/>
    </source>
</evidence>
<dbReference type="Pfam" id="PF14225">
    <property type="entry name" value="MOR2-PAG1_C"/>
    <property type="match status" value="1"/>
</dbReference>
<feature type="compositionally biased region" description="Basic residues" evidence="8">
    <location>
        <begin position="1918"/>
        <end position="1927"/>
    </location>
</feature>
<evidence type="ECO:0000256" key="4">
    <source>
        <dbReference type="ARBA" id="ARBA00038171"/>
    </source>
</evidence>
<feature type="compositionally biased region" description="Gly residues" evidence="8">
    <location>
        <begin position="2230"/>
        <end position="2239"/>
    </location>
</feature>
<feature type="compositionally biased region" description="Basic and acidic residues" evidence="8">
    <location>
        <begin position="3110"/>
        <end position="3140"/>
    </location>
</feature>
<dbReference type="InterPro" id="IPR036163">
    <property type="entry name" value="HMA_dom_sf"/>
</dbReference>
<feature type="compositionally biased region" description="Basic and acidic residues" evidence="8">
    <location>
        <begin position="2943"/>
        <end position="2958"/>
    </location>
</feature>
<feature type="region of interest" description="Disordered" evidence="8">
    <location>
        <begin position="2992"/>
        <end position="3340"/>
    </location>
</feature>
<evidence type="ECO:0000256" key="6">
    <source>
        <dbReference type="ARBA" id="ARBA00043201"/>
    </source>
</evidence>
<comment type="function">
    <text evidence="3">Binds and deliver cytosolic copper to the copper ATPase proteins. May be important in cellular antioxidant defense.</text>
</comment>
<evidence type="ECO:0000256" key="7">
    <source>
        <dbReference type="ARBA" id="ARBA00046351"/>
    </source>
</evidence>
<feature type="compositionally biased region" description="Polar residues" evidence="8">
    <location>
        <begin position="1879"/>
        <end position="1897"/>
    </location>
</feature>
<dbReference type="SUPFAM" id="SSF48371">
    <property type="entry name" value="ARM repeat"/>
    <property type="match status" value="2"/>
</dbReference>
<feature type="compositionally biased region" description="Basic and acidic residues" evidence="8">
    <location>
        <begin position="2391"/>
        <end position="2406"/>
    </location>
</feature>
<dbReference type="OrthoDB" id="6287725at2759"/>
<feature type="compositionally biased region" description="Basic and acidic residues" evidence="8">
    <location>
        <begin position="1938"/>
        <end position="1972"/>
    </location>
</feature>
<feature type="compositionally biased region" description="Acidic residues" evidence="8">
    <location>
        <begin position="3166"/>
        <end position="3178"/>
    </location>
</feature>
<feature type="region of interest" description="Disordered" evidence="8">
    <location>
        <begin position="2810"/>
        <end position="2844"/>
    </location>
</feature>
<feature type="compositionally biased region" description="Low complexity" evidence="8">
    <location>
        <begin position="2888"/>
        <end position="2898"/>
    </location>
</feature>
<dbReference type="Pfam" id="PF00403">
    <property type="entry name" value="HMA"/>
    <property type="match status" value="1"/>
</dbReference>
<feature type="compositionally biased region" description="Acidic residues" evidence="8">
    <location>
        <begin position="2812"/>
        <end position="2829"/>
    </location>
</feature>
<dbReference type="InParanoid" id="A0A1X7VMU5"/>
<feature type="domain" description="HMA" evidence="9">
    <location>
        <begin position="3685"/>
        <end position="3748"/>
    </location>
</feature>
<organism evidence="10">
    <name type="scientific">Amphimedon queenslandica</name>
    <name type="common">Sponge</name>
    <dbReference type="NCBI Taxonomy" id="400682"/>
    <lineage>
        <taxon>Eukaryota</taxon>
        <taxon>Metazoa</taxon>
        <taxon>Porifera</taxon>
        <taxon>Demospongiae</taxon>
        <taxon>Heteroscleromorpha</taxon>
        <taxon>Haplosclerida</taxon>
        <taxon>Niphatidae</taxon>
        <taxon>Amphimedon</taxon>
    </lineage>
</organism>
<dbReference type="CDD" id="cd00371">
    <property type="entry name" value="HMA"/>
    <property type="match status" value="1"/>
</dbReference>
<feature type="compositionally biased region" description="Polar residues" evidence="8">
    <location>
        <begin position="2931"/>
        <end position="2942"/>
    </location>
</feature>
<feature type="region of interest" description="Disordered" evidence="8">
    <location>
        <begin position="2296"/>
        <end position="2342"/>
    </location>
</feature>
<evidence type="ECO:0000256" key="2">
    <source>
        <dbReference type="ARBA" id="ARBA00022796"/>
    </source>
</evidence>
<dbReference type="GO" id="GO:0000902">
    <property type="term" value="P:cell morphogenesis"/>
    <property type="evidence" value="ECO:0007669"/>
    <property type="project" value="InterPro"/>
</dbReference>
<feature type="region of interest" description="Disordered" evidence="8">
    <location>
        <begin position="2050"/>
        <end position="2074"/>
    </location>
</feature>
<feature type="compositionally biased region" description="Polar residues" evidence="8">
    <location>
        <begin position="2201"/>
        <end position="2216"/>
    </location>
</feature>
<dbReference type="InterPro" id="IPR029473">
    <property type="entry name" value="MOR2-PAG1_mid"/>
</dbReference>
<dbReference type="InterPro" id="IPR039867">
    <property type="entry name" value="Furry/Tao3/Mor2"/>
</dbReference>
<sequence length="3756" mass="419200">MASAGSLAGASRRDDVAALASYSPGELILKKLFAQFVVTAESKLKHVSTQPLANPLSKYIQRGDDPTLDQLLASLKDVARFSLRSMLTILFEWRKRCIKEIQSKTTWTASTSDTSDSPQTLSKKEVEYYSERQQLAVEFIFCMTLTEILQQLPVHPVPENFIHTIEGLAFNHFKAQEPLKERSTNNPNVANAKRVADLYAEVIGVLSQVRFLSVRMRFFAELKNPQNTISVIISVIEGLSFVRVKMYPVEELEGWLRFLQDCANYMLESGKGEKVRHAMSALLVEVLTPVASVIKYEVSMPAFKKIVSTLYSHAYDQAKRKHSAAYIPLVTVLLAISEDAYFLNNWHNFVLQIIFPNLKKNDPKLQWIALDSLYRLLWIYLIRIKGEGNVTTFQRLKPIIELLFPRSGGRGLLLKDFPPNIFVKIIHFIARERIEYAMPDIVVDLVTKNRGGLNYERIIIGLRAFLMIADSLEKKEGDPPMPPALNSSSLSGSVTRTKTKFLTNTLTEKIAKEIGIASYYPSVCQALSSILKQLDLSVGRPLVSTNSQVARAPEDALSGERKPKLDLLKTCVAAIPRLLPEGIAKEELIECLSRLTIHIDPELVKMSVTALMNIITNLPSWRPDIVQVFSVFVMRDIPDSTPLVLESSLKVLGQLLTHWRSIVSGAFDDILGSGGKARKDQGSREGVELPFTAMCSVEACALVTFCSYRSMTRRLSLAILKEVRSCLEALRAYKVEVGGNTSVSDTVRVLDIMERTTPAIIRSYLSILTQKERADLRVNQQNLSLWWLADRNACFLEHGGGKESLRDAWSQCIIILMEQTALPSSCPLAVQLAWPYILHRMIKAYSVLDNNFIPSERFDRAPQLRTPRGTFLSQPELFLWRNYLFFACCSAPPSSTPYPVPPTQGLYEAGMLLGDKHPRQYTARDLVYMIVPLIRTEGEIGEVVITALGLANPAAFGDLIEQFRPWINDALDLRKSDNVKKKRRREIERVHITRVLSVAAGHGCFHLCQSALNREGQVQQQILNFINGIKLFLETESERSVPAAPNSDLRLHYANLISSLINSFPEGFSRARLLPSNMRRDMFFMIAGWAGGFWHQTNEEPDNKTSKQLRSTAFVSSVLHAMSSLVCCGPFFEPEALTRVRYIYRWLENMLCSSEEKIQQLGQNTVQLLLQYNREPVLLKWVTDNCYASNTSCASLCFHALCSTFAKNPSYPCNMITVLHVILYYTASQDHRTRERALQLLHILDRRFFASGERGSRRPELLGRITGSTYSNIHVAVSEELAFTNPELTLPLFSEMVRRFEDAPHLSRHVILQLMRPWLRNIELVEEIPRQQTSVMLDHALPSLVGSKSTNPVLSGSGWGSVEGTHLVLHNLLYLTAKFGDVYSVDVESLWSALSTWTYNIRVILNYLARLSCLAGNMTAILKQAKRVMIYFSHTHPNIIIHELLRELHCVDLITAEMLPSEVPPFYRMSGRGSETGSLKRDSSHHASTWSADEAPWAVNWRIEVRSNEGQATPLPSPHSMTFYASVKETLKLPCRQVAHLHRNNFALILLSEIVGDIVTFDWPTHLPVLLHVVTLGLDLHRPVIYQHSKKLLCSLTVLLACRDDYRAACEARLTQHEAFLHSPSLLSLTSNEGGGGELQRCGSINSLNEGREGTSETSLARKARSLIKYISEREYKRCWPFVDLVSYQKDCSSLPSCEVTDLCKLVDQILSVFQPSCNDSLKDKWSKIALQWATSCSSQQFASQSFQLCRALNVPLSTMMLREVLPRLAESVSDPSDELKNYVIEIMLSLENALNNSKEESLHPPGYLPEGHGRQISDITPLPEEDTSAVASVSRDNTQNLSLTTTPSFVRTLTPTYSLPSSSSTASTRPPSIPLAQSCRTSTPTSSIQQTETTPTLDPPSEEKPQAPPTTISSRPHFAHHRRNHSRGQSVTNLQELKGEVPDHTHQKPEVSDSSHIKATPDHTHSQHSEDPLSVAEQPPPHSPPAAGAGHYRPGHKIRLRTSASVDSDNLSHQIESLHPNRVASSTRDDRISAPQLKLMNLFEPLPGSGVHKQSSVTEKQGGHSHQHGRPYSEVYSNSISVPSNRISNISSSVSGSLPSIVTAKAMAPINTPTISLPAGSGTPTQLNIVHTQNNSTTTPTTSSVGHTTPNQSTSSLTTPSSIVTTSTHGSLISPQATPTIDEETSLESPLEETKKDTSSETSPTAKETTPSLQEETSREESVGPLMAEGGGAGGGGAIMDTSGSSVDSTNIVRVPSHPELRTSPLKAHAIANNLYLPPDGSPIMRAHSVSQLLQGNEGEEKGEQDKNYKRRSYSGSREMVPSYTSTSPSSSPSLLSKMPHNVRGSLDKLREKGHSHISNSVPLTQVLTAPPAHHFPPPPFSHQNSPTKESLRRKISADPERERAQSAGTSRGKNRPRSMFETGSAHLSLSMIGGNDYSLMAALDMLTQLFWTSVSLMLSDYEIEFSLALRLFDRVTSKLDFKSDFTFTRLEVIRLKSKWESFPGVLRVLLKGLSLTNTTYSTRRLISKLSPFVRRGVIDPSGSSGLPLCIMALLPELIQHFDNPMEELVSTAFNLAEACTSYIPQAQSNEHSQVLRDMGHLFSLYSRREFTNTCTIWLKSVCHYISKGYAQVTEEILKLMGTLLDQGCDTYHQSVLWILNEFLIKLEENSSVDMGLVTRTITRPVTQFIKGPLWQEALGILSLIVKNSSSLVQPTTPHMPMVDLGFFQESLPGPTLKFSVDLASGSHDLRLAHDSSPQSSWRRPHGCQRVTREKLLSIINACGPHPGLYSSPSIIFMDDQALNRITYSESSEEMEEEESNRESEEEMSSIRGSAEILDSSQPESAVINTIGDEFDFLNQYSDEEESEEAELNIEGPFSAKKEEMYSSSLSSSQSSLYDEESELQQDQTHSSLEPLTHSIEVPHRKHSRSTSPFFPSASPQSHERSSRPHSLERSIDSIETTPQIAIVSTPPKREEFGLGHIKEVTEEQSKFIQEAPPNEVTATSTIGSDVSSSFGEETTPSLGERTLVPDEALSPRETPTNEATPPVEETDSREQTLSPVPMLTEEEEGRAELTMSRSESEDRQVKMESSGSSFDIITGGEEEDEEEAREKGKQDRQKSFEKRESLEEKERDKEKEDQQLPVEDVGEGKGVTENNKEGEKEAEVKEEEEEKGEEQEPQTIEKTESLEEKEEKVEKVDELQVHVHVEGEERDQELSATDKEVVKQTETNEGTEDILSDNKEKEETERGAEEKEGGDDERRQSLESQDSSLPRSPPTLSDNNILLSSVEETHPTNEELDQPQPPDDITLDEPNQPNDIPPDEIPHPPDEIPHPPDELQPSLSLEFSDEEDDEGGAVPLPPRVDLHRASHFICIADEEVGEMWQEHVSNLCRSKSLSLAVNTFYLFRRLFLVIRQQTCSLTQEAVSFMSESLWNISTHFLVTIELLSTQLEIPRIYLDTELISLTKLLDPLVFFALETQNNLEHFESQRTSLLQCITDCKQAVISSCSPPPPLSPTSFSAHQKSLTLCHSVHQIHFQLLLLVSGYIKLYHLLKNSLHSLPVIDISTQLTQVQRQLASILSDTSHDLVSGRLDREIEEQVNSLKPEQAMRYLQDTIAGSQPLLAIQLLQCMRSYFRDEQLFGIDASDNLDVVLYGYAHCLAEGQEGVIGLTESEHNISETHSHLMTQNILEFKVTMTCEGCSGAVNRVLSRLEGVSNIEINMEEQRVYVTTSLSSDEVLAVIKKTGRETEYVGTKPAP</sequence>
<dbReference type="PANTHER" id="PTHR12295:SF30">
    <property type="entry name" value="PROTEIN FURRY"/>
    <property type="match status" value="1"/>
</dbReference>
<dbReference type="PANTHER" id="PTHR12295">
    <property type="entry name" value="FURRY-RELATED"/>
    <property type="match status" value="1"/>
</dbReference>
<dbReference type="InterPro" id="IPR025481">
    <property type="entry name" value="Cell_Morphogen_C"/>
</dbReference>
<feature type="compositionally biased region" description="Basic and acidic residues" evidence="8">
    <location>
        <begin position="3181"/>
        <end position="3225"/>
    </location>
</feature>
<feature type="compositionally biased region" description="Basic and acidic residues" evidence="8">
    <location>
        <begin position="3156"/>
        <end position="3165"/>
    </location>
</feature>
<evidence type="ECO:0000256" key="5">
    <source>
        <dbReference type="ARBA" id="ARBA00040962"/>
    </source>
</evidence>
<keyword evidence="2" id="KW-0406">Ion transport</keyword>
<dbReference type="Pfam" id="PF14222">
    <property type="entry name" value="MOR2-PAG1_N"/>
    <property type="match status" value="1"/>
</dbReference>
<feature type="region of interest" description="Disordered" evidence="8">
    <location>
        <begin position="1798"/>
        <end position="1994"/>
    </location>
</feature>
<protein>
    <recommendedName>
        <fullName evidence="5">Copper transport protein ATOX1</fullName>
    </recommendedName>
    <alternativeName>
        <fullName evidence="6">Metal transport protein ATX1</fullName>
    </alternativeName>
</protein>
<evidence type="ECO:0000256" key="8">
    <source>
        <dbReference type="SAM" id="MobiDB-lite"/>
    </source>
</evidence>
<accession>A0A1X7VMU5</accession>
<dbReference type="InterPro" id="IPR016024">
    <property type="entry name" value="ARM-type_fold"/>
</dbReference>
<feature type="region of interest" description="Disordered" evidence="8">
    <location>
        <begin position="2134"/>
        <end position="2252"/>
    </location>
</feature>
<feature type="compositionally biased region" description="Basic and acidic residues" evidence="8">
    <location>
        <begin position="3238"/>
        <end position="3263"/>
    </location>
</feature>
<feature type="compositionally biased region" description="Basic and acidic residues" evidence="8">
    <location>
        <begin position="2300"/>
        <end position="2309"/>
    </location>
</feature>
<feature type="region of interest" description="Disordered" evidence="8">
    <location>
        <begin position="2006"/>
        <end position="2031"/>
    </location>
</feature>